<comment type="caution">
    <text evidence="2">The sequence shown here is derived from an EMBL/GenBank/DDBJ whole genome shotgun (WGS) entry which is preliminary data.</text>
</comment>
<keyword evidence="1" id="KW-0175">Coiled coil</keyword>
<name>A0ABU9QIB5_9BURK</name>
<dbReference type="SUPFAM" id="SSF109709">
    <property type="entry name" value="KorB DNA-binding domain-like"/>
    <property type="match status" value="1"/>
</dbReference>
<gene>
    <name evidence="2" type="ORF">V4C55_25820</name>
</gene>
<accession>A0ABU9QIB5</accession>
<evidence type="ECO:0000313" key="2">
    <source>
        <dbReference type="EMBL" id="MEM5289157.1"/>
    </source>
</evidence>
<dbReference type="Proteomes" id="UP001494588">
    <property type="component" value="Unassembled WGS sequence"/>
</dbReference>
<organism evidence="2 3">
    <name type="scientific">Paraburkholderia sabiae</name>
    <dbReference type="NCBI Taxonomy" id="273251"/>
    <lineage>
        <taxon>Bacteria</taxon>
        <taxon>Pseudomonadati</taxon>
        <taxon>Pseudomonadota</taxon>
        <taxon>Betaproteobacteria</taxon>
        <taxon>Burkholderiales</taxon>
        <taxon>Burkholderiaceae</taxon>
        <taxon>Paraburkholderia</taxon>
    </lineage>
</organism>
<reference evidence="2 3" key="1">
    <citation type="submission" date="2024-01" db="EMBL/GenBank/DDBJ databases">
        <title>The diversity of rhizobia nodulating Mimosa spp. in eleven states of Brazil covering several biomes is determined by host plant, location, and edaphic factors.</title>
        <authorList>
            <person name="Rouws L."/>
            <person name="Barauna A."/>
            <person name="Beukes C."/>
            <person name="De Faria S.M."/>
            <person name="Gross E."/>
            <person name="Dos Reis Junior F.B."/>
            <person name="Simon M."/>
            <person name="Maluk M."/>
            <person name="Odee D.W."/>
            <person name="Kenicer G."/>
            <person name="Young J.P.W."/>
            <person name="Reis V.M."/>
            <person name="Zilli J."/>
            <person name="James E.K."/>
        </authorList>
    </citation>
    <scope>NUCLEOTIDE SEQUENCE [LARGE SCALE GENOMIC DNA]</scope>
    <source>
        <strain evidence="2 3">JPY77</strain>
    </source>
</reference>
<feature type="coiled-coil region" evidence="1">
    <location>
        <begin position="88"/>
        <end position="115"/>
    </location>
</feature>
<dbReference type="EMBL" id="JAZHGC010000023">
    <property type="protein sequence ID" value="MEM5289157.1"/>
    <property type="molecule type" value="Genomic_DNA"/>
</dbReference>
<dbReference type="RefSeq" id="WP_342965387.1">
    <property type="nucleotide sequence ID" value="NZ_CAJHCS010000025.1"/>
</dbReference>
<protein>
    <submittedName>
        <fullName evidence="2">Uncharacterized protein</fullName>
    </submittedName>
</protein>
<proteinExistence type="predicted"/>
<sequence>MTAGQDARMIAQAVGHRVSQERIAAVLGIDGRTVKTKIRLLTDICSDAAALLADRNFSTATYETLKSMKLATPPEQLVPAPASRGGEEEAAREQINRLGREIVSLQAKVTDVEDRYGVDDLHLSVSISYANSLLNNRHACEGLAANAPGHTQICRSLLQWPDRGRGSVSRGG</sequence>
<evidence type="ECO:0000256" key="1">
    <source>
        <dbReference type="SAM" id="Coils"/>
    </source>
</evidence>
<evidence type="ECO:0000313" key="3">
    <source>
        <dbReference type="Proteomes" id="UP001494588"/>
    </source>
</evidence>
<keyword evidence="3" id="KW-1185">Reference proteome</keyword>